<dbReference type="Gene3D" id="3.40.50.300">
    <property type="entry name" value="P-loop containing nucleotide triphosphate hydrolases"/>
    <property type="match status" value="1"/>
</dbReference>
<evidence type="ECO:0000313" key="7">
    <source>
        <dbReference type="EMBL" id="KAJ8983936.1"/>
    </source>
</evidence>
<keyword evidence="2" id="KW-0479">Metal-binding</keyword>
<dbReference type="InterPro" id="IPR027417">
    <property type="entry name" value="P-loop_NTPase"/>
</dbReference>
<dbReference type="PANTHER" id="PTHR23264:SF19">
    <property type="entry name" value="CYTOSOLIC FE-S CLUSTER ASSEMBLY FACTOR NUBP2"/>
    <property type="match status" value="1"/>
</dbReference>
<dbReference type="SUPFAM" id="SSF52540">
    <property type="entry name" value="P-loop containing nucleoside triphosphate hydrolases"/>
    <property type="match status" value="1"/>
</dbReference>
<evidence type="ECO:0008006" key="9">
    <source>
        <dbReference type="Google" id="ProtNLM"/>
    </source>
</evidence>
<keyword evidence="1" id="KW-0004">4Fe-4S</keyword>
<dbReference type="InterPro" id="IPR000808">
    <property type="entry name" value="Mrp-like_CS"/>
</dbReference>
<keyword evidence="8" id="KW-1185">Reference proteome</keyword>
<sequence>MEIIRRYVLSGYWIKLARWVPVYTDESQRLAVMSIGFLLDNRNSAVVWRGPKKTAMVKQFLTDVCWGELDYLIIDTPPGTSDEHISVMENLKQVKCDGAIIVTTPQQVSIEDVRKEITFCRKTGITILGIIENMSGFVCPHCTECTNIFSTGGGESLAELSKVTLLGSLPIDPRVGQLLGKAAVKELPDSPCAKVFKEIVNKLGAT</sequence>
<keyword evidence="3" id="KW-0547">Nucleotide-binding</keyword>
<dbReference type="InterPro" id="IPR033756">
    <property type="entry name" value="YlxH/NBP35"/>
</dbReference>
<keyword evidence="4" id="KW-0067">ATP-binding</keyword>
<evidence type="ECO:0000256" key="2">
    <source>
        <dbReference type="ARBA" id="ARBA00022723"/>
    </source>
</evidence>
<reference evidence="7" key="1">
    <citation type="journal article" date="2023" name="Insect Mol. Biol.">
        <title>Genome sequencing provides insights into the evolution of gene families encoding plant cell wall-degrading enzymes in longhorned beetles.</title>
        <authorList>
            <person name="Shin N.R."/>
            <person name="Okamura Y."/>
            <person name="Kirsch R."/>
            <person name="Pauchet Y."/>
        </authorList>
    </citation>
    <scope>NUCLEOTIDE SEQUENCE</scope>
    <source>
        <strain evidence="7">MMC_N1</strain>
    </source>
</reference>
<keyword evidence="6" id="KW-0411">Iron-sulfur</keyword>
<dbReference type="PANTHER" id="PTHR23264">
    <property type="entry name" value="NUCLEOTIDE-BINDING PROTEIN NBP35 YEAST -RELATED"/>
    <property type="match status" value="1"/>
</dbReference>
<dbReference type="PROSITE" id="PS01215">
    <property type="entry name" value="MRP"/>
    <property type="match status" value="1"/>
</dbReference>
<evidence type="ECO:0000256" key="5">
    <source>
        <dbReference type="ARBA" id="ARBA00023004"/>
    </source>
</evidence>
<gene>
    <name evidence="7" type="ORF">NQ317_008638</name>
</gene>
<proteinExistence type="predicted"/>
<dbReference type="Proteomes" id="UP001162164">
    <property type="component" value="Unassembled WGS sequence"/>
</dbReference>
<evidence type="ECO:0000256" key="3">
    <source>
        <dbReference type="ARBA" id="ARBA00022741"/>
    </source>
</evidence>
<accession>A0ABQ9K1I1</accession>
<evidence type="ECO:0000256" key="1">
    <source>
        <dbReference type="ARBA" id="ARBA00022485"/>
    </source>
</evidence>
<protein>
    <recommendedName>
        <fullName evidence="9">Cytosolic Fe-S cluster assembly factor NUBP2 homolog</fullName>
    </recommendedName>
</protein>
<evidence type="ECO:0000313" key="8">
    <source>
        <dbReference type="Proteomes" id="UP001162164"/>
    </source>
</evidence>
<keyword evidence="5" id="KW-0408">Iron</keyword>
<comment type="caution">
    <text evidence="7">The sequence shown here is derived from an EMBL/GenBank/DDBJ whole genome shotgun (WGS) entry which is preliminary data.</text>
</comment>
<evidence type="ECO:0000256" key="4">
    <source>
        <dbReference type="ARBA" id="ARBA00022840"/>
    </source>
</evidence>
<organism evidence="7 8">
    <name type="scientific">Molorchus minor</name>
    <dbReference type="NCBI Taxonomy" id="1323400"/>
    <lineage>
        <taxon>Eukaryota</taxon>
        <taxon>Metazoa</taxon>
        <taxon>Ecdysozoa</taxon>
        <taxon>Arthropoda</taxon>
        <taxon>Hexapoda</taxon>
        <taxon>Insecta</taxon>
        <taxon>Pterygota</taxon>
        <taxon>Neoptera</taxon>
        <taxon>Endopterygota</taxon>
        <taxon>Coleoptera</taxon>
        <taxon>Polyphaga</taxon>
        <taxon>Cucujiformia</taxon>
        <taxon>Chrysomeloidea</taxon>
        <taxon>Cerambycidae</taxon>
        <taxon>Lamiinae</taxon>
        <taxon>Monochamini</taxon>
        <taxon>Molorchus</taxon>
    </lineage>
</organism>
<evidence type="ECO:0000256" key="6">
    <source>
        <dbReference type="ARBA" id="ARBA00023014"/>
    </source>
</evidence>
<dbReference type="InterPro" id="IPR019591">
    <property type="entry name" value="Mrp/NBP35_ATP-bd"/>
</dbReference>
<name>A0ABQ9K1I1_9CUCU</name>
<dbReference type="EMBL" id="JAPWTJ010000053">
    <property type="protein sequence ID" value="KAJ8983936.1"/>
    <property type="molecule type" value="Genomic_DNA"/>
</dbReference>
<dbReference type="CDD" id="cd02037">
    <property type="entry name" value="Mrp_NBP35"/>
    <property type="match status" value="1"/>
</dbReference>
<dbReference type="Pfam" id="PF10609">
    <property type="entry name" value="ParA"/>
    <property type="match status" value="1"/>
</dbReference>